<evidence type="ECO:0000256" key="1">
    <source>
        <dbReference type="SAM" id="MobiDB-lite"/>
    </source>
</evidence>
<dbReference type="RefSeq" id="XP_025345753.1">
    <property type="nucleotide sequence ID" value="XM_025495441.1"/>
</dbReference>
<dbReference type="Proteomes" id="UP000245942">
    <property type="component" value="Unassembled WGS sequence"/>
</dbReference>
<gene>
    <name evidence="2" type="ORF">BCV69DRAFT_67579</name>
</gene>
<dbReference type="GO" id="GO:0048188">
    <property type="term" value="C:Set1C/COMPASS complex"/>
    <property type="evidence" value="ECO:0007669"/>
    <property type="project" value="InterPro"/>
</dbReference>
<sequence>MCQSGKAAGTARFRSYILIHPSQTAKPMALLLLMQSFASRSFAPGDTIGLYIRLPPLSKPSPRDAKDPRHVRRKWIPIRYRGQVYFEQLDYHQTREMERLLEKSWAGDKILDPDGGLRLRRVKGPTGRMGNEQGEWVEVEEGADEDGEEDGIDGPTRASGSGAKMKKQKAVKKASSTPTPAPGGSAASKRSTSSTKAGGKGGGGAAAAEEDKKKKRTLRPLPTLGSTSRIGFFLNGEPLGWAFQDLLDFRPLRQAGDVPSTAPPSTVTSAAAPKKGSAAAKKQAAGAGITSSHLDPASLVSLSTLGLEAPSGTHDKAGIESSTAVADALPNGSSSSNGLDFLSAPLLTTSASLSAIMKSRENPYDDGCCGYFPMVSLYGGARARLISRAEEMKFIPEGGFADVERRLEEAERRRRRTEACAGGDKDQSEKASSASPSPLVEEHQQQLEAADWWGQTRPLADLYPEYWQEQRVLDLEEEERAKARAKWIKTLVEEDEEEEDEEIVPTGGGGGGGGGGAQDEARGTSNATSASKKKGGATPGGGGGGGGGKGARRSYTPRDLTHTPTATPTPPGVTPTLTPAPEGEEEEMRATGEVEEVAVPLKTEEKEQEVGQEEQEEAPPVESATSPAHAHQAAANAQQQQQQEDVLPASADYDAASPTSPSAESGLQKKEEEEEEEQEEEEQEEH</sequence>
<feature type="compositionally biased region" description="Acidic residues" evidence="1">
    <location>
        <begin position="610"/>
        <end position="619"/>
    </location>
</feature>
<dbReference type="InterPro" id="IPR037353">
    <property type="entry name" value="ASH2"/>
</dbReference>
<name>A0A316U2F0_9BASI</name>
<feature type="region of interest" description="Disordered" evidence="1">
    <location>
        <begin position="491"/>
        <end position="686"/>
    </location>
</feature>
<protein>
    <submittedName>
        <fullName evidence="2">Uncharacterized protein</fullName>
    </submittedName>
</protein>
<feature type="compositionally biased region" description="Acidic residues" evidence="1">
    <location>
        <begin position="672"/>
        <end position="686"/>
    </location>
</feature>
<dbReference type="AlphaFoldDB" id="A0A316U2F0"/>
<evidence type="ECO:0000313" key="2">
    <source>
        <dbReference type="EMBL" id="PWN18593.1"/>
    </source>
</evidence>
<accession>A0A316U2F0</accession>
<feature type="region of interest" description="Disordered" evidence="1">
    <location>
        <begin position="413"/>
        <end position="446"/>
    </location>
</feature>
<dbReference type="STRING" id="1684307.A0A316U2F0"/>
<feature type="compositionally biased region" description="Gly residues" evidence="1">
    <location>
        <begin position="506"/>
        <end position="517"/>
    </location>
</feature>
<keyword evidence="3" id="KW-1185">Reference proteome</keyword>
<feature type="compositionally biased region" description="Gly residues" evidence="1">
    <location>
        <begin position="537"/>
        <end position="549"/>
    </location>
</feature>
<feature type="compositionally biased region" description="Low complexity" evidence="1">
    <location>
        <begin position="628"/>
        <end position="643"/>
    </location>
</feature>
<dbReference type="PANTHER" id="PTHR10598:SF0">
    <property type="entry name" value="SET1_ASH2 HISTONE METHYLTRANSFERASE COMPLEX SUBUNIT ASH2"/>
    <property type="match status" value="1"/>
</dbReference>
<dbReference type="EMBL" id="KZ819335">
    <property type="protein sequence ID" value="PWN18593.1"/>
    <property type="molecule type" value="Genomic_DNA"/>
</dbReference>
<feature type="compositionally biased region" description="Low complexity" evidence="1">
    <location>
        <begin position="183"/>
        <end position="197"/>
    </location>
</feature>
<dbReference type="GeneID" id="37017175"/>
<organism evidence="2 3">
    <name type="scientific">Pseudomicrostroma glucosiphilum</name>
    <dbReference type="NCBI Taxonomy" id="1684307"/>
    <lineage>
        <taxon>Eukaryota</taxon>
        <taxon>Fungi</taxon>
        <taxon>Dikarya</taxon>
        <taxon>Basidiomycota</taxon>
        <taxon>Ustilaginomycotina</taxon>
        <taxon>Exobasidiomycetes</taxon>
        <taxon>Microstromatales</taxon>
        <taxon>Microstromatales incertae sedis</taxon>
        <taxon>Pseudomicrostroma</taxon>
    </lineage>
</organism>
<dbReference type="OrthoDB" id="10266026at2759"/>
<feature type="region of interest" description="Disordered" evidence="1">
    <location>
        <begin position="121"/>
        <end position="229"/>
    </location>
</feature>
<feature type="region of interest" description="Disordered" evidence="1">
    <location>
        <begin position="256"/>
        <end position="279"/>
    </location>
</feature>
<feature type="compositionally biased region" description="Low complexity" evidence="1">
    <location>
        <begin position="258"/>
        <end position="279"/>
    </location>
</feature>
<feature type="compositionally biased region" description="Acidic residues" evidence="1">
    <location>
        <begin position="135"/>
        <end position="152"/>
    </location>
</feature>
<reference evidence="2 3" key="1">
    <citation type="journal article" date="2018" name="Mol. Biol. Evol.">
        <title>Broad Genomic Sampling Reveals a Smut Pathogenic Ancestry of the Fungal Clade Ustilaginomycotina.</title>
        <authorList>
            <person name="Kijpornyongpan T."/>
            <person name="Mondo S.J."/>
            <person name="Barry K."/>
            <person name="Sandor L."/>
            <person name="Lee J."/>
            <person name="Lipzen A."/>
            <person name="Pangilinan J."/>
            <person name="LaButti K."/>
            <person name="Hainaut M."/>
            <person name="Henrissat B."/>
            <person name="Grigoriev I.V."/>
            <person name="Spatafora J.W."/>
            <person name="Aime M.C."/>
        </authorList>
    </citation>
    <scope>NUCLEOTIDE SEQUENCE [LARGE SCALE GENOMIC DNA]</scope>
    <source>
        <strain evidence="2 3">MCA 4718</strain>
    </source>
</reference>
<evidence type="ECO:0000313" key="3">
    <source>
        <dbReference type="Proteomes" id="UP000245942"/>
    </source>
</evidence>
<proteinExistence type="predicted"/>
<dbReference type="PANTHER" id="PTHR10598">
    <property type="entry name" value="SET1/ASH2 HISTONE METHYLTRANSFERASE COMPLEX SUBUNIT ASH2"/>
    <property type="match status" value="1"/>
</dbReference>
<feature type="compositionally biased region" description="Acidic residues" evidence="1">
    <location>
        <begin position="493"/>
        <end position="503"/>
    </location>
</feature>
<dbReference type="GO" id="GO:0000976">
    <property type="term" value="F:transcription cis-regulatory region binding"/>
    <property type="evidence" value="ECO:0007669"/>
    <property type="project" value="TreeGrafter"/>
</dbReference>